<organism evidence="3 4">
    <name type="scientific">Bondarzewia mesenterica</name>
    <dbReference type="NCBI Taxonomy" id="1095465"/>
    <lineage>
        <taxon>Eukaryota</taxon>
        <taxon>Fungi</taxon>
        <taxon>Dikarya</taxon>
        <taxon>Basidiomycota</taxon>
        <taxon>Agaricomycotina</taxon>
        <taxon>Agaricomycetes</taxon>
        <taxon>Russulales</taxon>
        <taxon>Bondarzewiaceae</taxon>
        <taxon>Bondarzewia</taxon>
    </lineage>
</organism>
<dbReference type="Proteomes" id="UP000310158">
    <property type="component" value="Unassembled WGS sequence"/>
</dbReference>
<comment type="caution">
    <text evidence="3">The sequence shown here is derived from an EMBL/GenBank/DDBJ whole genome shotgun (WGS) entry which is preliminary data.</text>
</comment>
<keyword evidence="1" id="KW-0175">Coiled coil</keyword>
<accession>A0A4S4M7B9</accession>
<reference evidence="3 4" key="1">
    <citation type="submission" date="2019-02" db="EMBL/GenBank/DDBJ databases">
        <title>Genome sequencing of the rare red list fungi Bondarzewia mesenterica.</title>
        <authorList>
            <person name="Buettner E."/>
            <person name="Kellner H."/>
        </authorList>
    </citation>
    <scope>NUCLEOTIDE SEQUENCE [LARGE SCALE GENOMIC DNA]</scope>
    <source>
        <strain evidence="3 4">DSM 108281</strain>
    </source>
</reference>
<gene>
    <name evidence="3" type="ORF">EW146_g455</name>
</gene>
<feature type="coiled-coil region" evidence="1">
    <location>
        <begin position="207"/>
        <end position="234"/>
    </location>
</feature>
<feature type="compositionally biased region" description="Polar residues" evidence="2">
    <location>
        <begin position="296"/>
        <end position="306"/>
    </location>
</feature>
<sequence>MALSKQPIDSADLVSHLESIYRKFRELVTEKQNALREEVKMSTALQQVTLERDEAVKNYGELMAAALAAVKLTQSESDSELPSKTARLDGNLELNEVSLDSFSLSRKRKEPDGCNTEAINARLRESPIHDLVAFIQTLKSRLVYANQKLEQQRESERSMLVELKSLRDEKTNKDQGTMDPRRRAHAIQNQSNDQLLATGGTSQPITLEQACELIKQLEAQFHAEQERASKAESKAVEFENWARRTKAYYRGRISELGINWQSGHTQPDPNIAVHEEQAFGSVASSLCSQSKDQSLHNDSLSLTSTKPEGKAPSPHNILTDKVTNIQTSMNSNGGCN</sequence>
<evidence type="ECO:0000256" key="1">
    <source>
        <dbReference type="SAM" id="Coils"/>
    </source>
</evidence>
<dbReference type="AlphaFoldDB" id="A0A4S4M7B9"/>
<evidence type="ECO:0000313" key="4">
    <source>
        <dbReference type="Proteomes" id="UP000310158"/>
    </source>
</evidence>
<feature type="coiled-coil region" evidence="1">
    <location>
        <begin position="135"/>
        <end position="169"/>
    </location>
</feature>
<dbReference type="OrthoDB" id="3303902at2759"/>
<protein>
    <submittedName>
        <fullName evidence="3">Uncharacterized protein</fullName>
    </submittedName>
</protein>
<evidence type="ECO:0000256" key="2">
    <source>
        <dbReference type="SAM" id="MobiDB-lite"/>
    </source>
</evidence>
<keyword evidence="4" id="KW-1185">Reference proteome</keyword>
<name>A0A4S4M7B9_9AGAM</name>
<feature type="region of interest" description="Disordered" evidence="2">
    <location>
        <begin position="296"/>
        <end position="336"/>
    </location>
</feature>
<evidence type="ECO:0000313" key="3">
    <source>
        <dbReference type="EMBL" id="THH20995.1"/>
    </source>
</evidence>
<proteinExistence type="predicted"/>
<dbReference type="EMBL" id="SGPL01000010">
    <property type="protein sequence ID" value="THH20995.1"/>
    <property type="molecule type" value="Genomic_DNA"/>
</dbReference>
<feature type="compositionally biased region" description="Polar residues" evidence="2">
    <location>
        <begin position="321"/>
        <end position="336"/>
    </location>
</feature>